<dbReference type="Proteomes" id="UP000770661">
    <property type="component" value="Unassembled WGS sequence"/>
</dbReference>
<dbReference type="AlphaFoldDB" id="A0A8J4YDY2"/>
<evidence type="ECO:0000313" key="3">
    <source>
        <dbReference type="Proteomes" id="UP000770661"/>
    </source>
</evidence>
<reference evidence="2" key="1">
    <citation type="submission" date="2020-07" db="EMBL/GenBank/DDBJ databases">
        <title>The High-quality genome of the commercially important snow crab, Chionoecetes opilio.</title>
        <authorList>
            <person name="Jeong J.-H."/>
            <person name="Ryu S."/>
        </authorList>
    </citation>
    <scope>NUCLEOTIDE SEQUENCE</scope>
    <source>
        <strain evidence="2">MADBK_172401_WGS</strain>
        <tissue evidence="2">Digestive gland</tissue>
    </source>
</reference>
<dbReference type="EMBL" id="JACEEZ010004726">
    <property type="protein sequence ID" value="KAG0726218.1"/>
    <property type="molecule type" value="Genomic_DNA"/>
</dbReference>
<protein>
    <submittedName>
        <fullName evidence="2">Uncharacterized protein</fullName>
    </submittedName>
</protein>
<feature type="region of interest" description="Disordered" evidence="1">
    <location>
        <begin position="1"/>
        <end position="27"/>
    </location>
</feature>
<evidence type="ECO:0000256" key="1">
    <source>
        <dbReference type="SAM" id="MobiDB-lite"/>
    </source>
</evidence>
<accession>A0A8J4YDY2</accession>
<keyword evidence="3" id="KW-1185">Reference proteome</keyword>
<evidence type="ECO:0000313" key="2">
    <source>
        <dbReference type="EMBL" id="KAG0726218.1"/>
    </source>
</evidence>
<name>A0A8J4YDY2_CHIOP</name>
<sequence length="107" mass="11146">MVKSGGAQGANGRWSGRGRSGSQRTALARVQGPGGIRYCCTQSLSGASCWGALKGVAVLFWLGELQAPTTHVRHHGDRQSGARNAVLDGGQAALLPHRGHGCPRWCA</sequence>
<gene>
    <name evidence="2" type="ORF">GWK47_004394</name>
</gene>
<organism evidence="2 3">
    <name type="scientific">Chionoecetes opilio</name>
    <name type="common">Atlantic snow crab</name>
    <name type="synonym">Cancer opilio</name>
    <dbReference type="NCBI Taxonomy" id="41210"/>
    <lineage>
        <taxon>Eukaryota</taxon>
        <taxon>Metazoa</taxon>
        <taxon>Ecdysozoa</taxon>
        <taxon>Arthropoda</taxon>
        <taxon>Crustacea</taxon>
        <taxon>Multicrustacea</taxon>
        <taxon>Malacostraca</taxon>
        <taxon>Eumalacostraca</taxon>
        <taxon>Eucarida</taxon>
        <taxon>Decapoda</taxon>
        <taxon>Pleocyemata</taxon>
        <taxon>Brachyura</taxon>
        <taxon>Eubrachyura</taxon>
        <taxon>Majoidea</taxon>
        <taxon>Majidae</taxon>
        <taxon>Chionoecetes</taxon>
    </lineage>
</organism>
<proteinExistence type="predicted"/>
<comment type="caution">
    <text evidence="2">The sequence shown here is derived from an EMBL/GenBank/DDBJ whole genome shotgun (WGS) entry which is preliminary data.</text>
</comment>